<organism evidence="1 2">
    <name type="scientific">Periplaneta americana</name>
    <name type="common">American cockroach</name>
    <name type="synonym">Blatta americana</name>
    <dbReference type="NCBI Taxonomy" id="6978"/>
    <lineage>
        <taxon>Eukaryota</taxon>
        <taxon>Metazoa</taxon>
        <taxon>Ecdysozoa</taxon>
        <taxon>Arthropoda</taxon>
        <taxon>Hexapoda</taxon>
        <taxon>Insecta</taxon>
        <taxon>Pterygota</taxon>
        <taxon>Neoptera</taxon>
        <taxon>Polyneoptera</taxon>
        <taxon>Dictyoptera</taxon>
        <taxon>Blattodea</taxon>
        <taxon>Blattoidea</taxon>
        <taxon>Blattidae</taxon>
        <taxon>Blattinae</taxon>
        <taxon>Periplaneta</taxon>
    </lineage>
</organism>
<keyword evidence="2" id="KW-1185">Reference proteome</keyword>
<evidence type="ECO:0000313" key="2">
    <source>
        <dbReference type="Proteomes" id="UP001148838"/>
    </source>
</evidence>
<reference evidence="1 2" key="1">
    <citation type="journal article" date="2022" name="Allergy">
        <title>Genome assembly and annotation of Periplaneta americana reveal a comprehensive cockroach allergen profile.</title>
        <authorList>
            <person name="Wang L."/>
            <person name="Xiong Q."/>
            <person name="Saelim N."/>
            <person name="Wang L."/>
            <person name="Nong W."/>
            <person name="Wan A.T."/>
            <person name="Shi M."/>
            <person name="Liu X."/>
            <person name="Cao Q."/>
            <person name="Hui J.H.L."/>
            <person name="Sookrung N."/>
            <person name="Leung T.F."/>
            <person name="Tungtrongchitr A."/>
            <person name="Tsui S.K.W."/>
        </authorList>
    </citation>
    <scope>NUCLEOTIDE SEQUENCE [LARGE SCALE GENOMIC DNA]</scope>
    <source>
        <strain evidence="1">PWHHKU_190912</strain>
    </source>
</reference>
<proteinExistence type="predicted"/>
<name>A0ABQ8RWD5_PERAM</name>
<sequence length="77" mass="9232">MQKKTSLLLTYAEKRKHYKKIIKEKLIKGRMLVEETRNDPHLPLRPKKQTHTYYFVMEIWESHFSNILNKEGTTDAG</sequence>
<evidence type="ECO:0000313" key="1">
    <source>
        <dbReference type="EMBL" id="KAJ4425973.1"/>
    </source>
</evidence>
<gene>
    <name evidence="1" type="ORF">ANN_27599</name>
</gene>
<dbReference type="Proteomes" id="UP001148838">
    <property type="component" value="Unassembled WGS sequence"/>
</dbReference>
<accession>A0ABQ8RWD5</accession>
<comment type="caution">
    <text evidence="1">The sequence shown here is derived from an EMBL/GenBank/DDBJ whole genome shotgun (WGS) entry which is preliminary data.</text>
</comment>
<protein>
    <submittedName>
        <fullName evidence="1">Uncharacterized protein</fullName>
    </submittedName>
</protein>
<dbReference type="EMBL" id="JAJSOF020000041">
    <property type="protein sequence ID" value="KAJ4425973.1"/>
    <property type="molecule type" value="Genomic_DNA"/>
</dbReference>